<evidence type="ECO:0000256" key="2">
    <source>
        <dbReference type="SAM" id="MobiDB-lite"/>
    </source>
</evidence>
<feature type="region of interest" description="Disordered" evidence="2">
    <location>
        <begin position="1289"/>
        <end position="1371"/>
    </location>
</feature>
<sequence>MADELGHISAEIALDINPFLTNQRVLETQIGRTGKLLNNMENSFKTAGSKISANNIFKTQVAQLKMLDKQMSNYQRHMSEVQKSIANGNNTVANQRSLASTATQLQNASIKYDQLRMSAARTLQEQRAASSVFGQASARIGDYGNKIEEAGQKIKGMGSTLGSAVIGAGLYNAAKAAMSFKSEIQGIGPLLSEDGRITSQVTQQLNQMSASSLRWSKQYGISTHEINNAMTELVRRGFTANQTLGSMPAILNASRASGESLGVVMQATASSIEMFGLKANTAAEQTKNTTRVTDVLTVAANKTATSFADIAAAMTYVGPTAAQAHMSIEQTAAAIGALSNKGIEASTAGTTLRQVLSKLTTDTKTNRANMQAIGVDIDEIKKKGVDLPKLIDQINNKLKDKTPTEKMALLNAAFGKLGQGVMALFEKSNKSSKSAGDELRNLQGELEKAGGTTKRIADQMNNTPQAKWERFKQTMHATLIEIGGNMLPAVTGLMKNIQNLAEAFSRLDPATQSAIVKFLALYAAIKPLSAVIGAPIEGIGKLTSGFKKLFDLGAKLKAGSLTSALKEVDSALGKVSDAKGAVTTLQSVGTAAEHSGTKFLGLAGKMENTASKSAELATAIPGTVSGFTALGTGATEATTTTATLGSALATTAIGVGAVAGALAIGYGAYKLYTGVIQPAIDKEREHEYELATWGAVVGKETSESANRFKNFSSQATQAMDKAQSNVKQNADSIKRAFQGMGNEAQKNAKKIEDSIGSTAKYLGGDAGKYLKGVGSKRAKTDNSYLDNITADQKKADAIIAAAKAQGGKMSADTRQELSNIQADITANYVATLGKTKNASVRLRQALAGTFDSSSSKAQLQKYVNDVDDALNKNYRNTQKGMSKLNSLYKSGKISYRDYAKTKELYEDADRERTDKLIDSNIKLKRAQGESWDEIKNQLKTVGRDWGVTANQIDRAIDRVKKGHQSLGKYVIDTTGKMTRSTKKASDTWNGWVLDPKTGKVRTNLSEFLAQKSKSQKGWDQLHFVIKNAKLSTNSKMAIAEAVSANHRWSSLSWKEQQALIRSKGGKEVQQLMYIEGQWNNLDPKIQTLIATAKGKDEIVNSLSDIKNWNLLKPEQKQLIISEFSGFDKLRLELNDIKEWNSLSTKKQNAIMNVVKRGGSLEDELKKTQVWNSLPKSMQKEIRIVDNSSKRINSIKLALKTINSFTAKPKLEMNTTNAVGKITSFSKLLHDTSKKQPIVSVNANTENGMQKITGLKNTIDSMTKTPKTSHVGVNVTGKEKLDAARDSQNKFNALPTLPKNNTMSVNGRGQVQDGTNKQKGFNSTPSSSKHNSMSTSGRNQVQDGTNKQKDFNGTRSSSKHNHMSASGRGEVADATAKQKDFMGLRGHTITNKIITWVEKIFKHKATGTAGAWRFKHFAYGTPNDGWEGGPVVVGDGHRQEVVYDPQVGLFKTPATDTVMDLSKGSVVWRSVEAFETAMEHAGINNYPKFAYGTASQDLVALANRLPDDMEQQIKTVNPQSSSLSSFNETQMQTNELIATLIEQNAMLVQLFKNLGMNVNIDGKQLAKAQVENNSSALNEFVKQTGMGFS</sequence>
<evidence type="ECO:0000256" key="1">
    <source>
        <dbReference type="ARBA" id="ARBA00022612"/>
    </source>
</evidence>
<comment type="caution">
    <text evidence="4">The sequence shown here is derived from an EMBL/GenBank/DDBJ whole genome shotgun (WGS) entry which is preliminary data.</text>
</comment>
<dbReference type="PANTHER" id="PTHR37813">
    <property type="entry name" value="FELS-2 PROPHAGE PROTEIN"/>
    <property type="match status" value="1"/>
</dbReference>
<dbReference type="Pfam" id="PF10145">
    <property type="entry name" value="PhageMin_Tail"/>
    <property type="match status" value="1"/>
</dbReference>
<feature type="domain" description="Phage tail tape measure protein" evidence="3">
    <location>
        <begin position="211"/>
        <end position="415"/>
    </location>
</feature>
<dbReference type="InterPro" id="IPR010090">
    <property type="entry name" value="Phage_tape_meas"/>
</dbReference>
<dbReference type="Proteomes" id="UP000070346">
    <property type="component" value="Unassembled WGS sequence"/>
</dbReference>
<protein>
    <recommendedName>
        <fullName evidence="3">Phage tail tape measure protein domain-containing protein</fullName>
    </recommendedName>
</protein>
<dbReference type="OrthoDB" id="2137849at2"/>
<dbReference type="NCBIfam" id="TIGR01760">
    <property type="entry name" value="tape_meas_TP901"/>
    <property type="match status" value="1"/>
</dbReference>
<keyword evidence="1" id="KW-1188">Viral release from host cell</keyword>
<gene>
    <name evidence="4" type="ORF">AYJ53_07350</name>
</gene>
<dbReference type="EMBL" id="LSNG01000005">
    <property type="protein sequence ID" value="KXN76873.1"/>
    <property type="molecule type" value="Genomic_DNA"/>
</dbReference>
<dbReference type="RefSeq" id="WP_061399857.1">
    <property type="nucleotide sequence ID" value="NZ_LSNG01000005.1"/>
</dbReference>
<feature type="compositionally biased region" description="Polar residues" evidence="2">
    <location>
        <begin position="1297"/>
        <end position="1344"/>
    </location>
</feature>
<proteinExistence type="predicted"/>
<evidence type="ECO:0000313" key="4">
    <source>
        <dbReference type="EMBL" id="KXN76873.1"/>
    </source>
</evidence>
<organism evidence="4 5">
    <name type="scientific">Lactobacillus johnsonii</name>
    <dbReference type="NCBI Taxonomy" id="33959"/>
    <lineage>
        <taxon>Bacteria</taxon>
        <taxon>Bacillati</taxon>
        <taxon>Bacillota</taxon>
        <taxon>Bacilli</taxon>
        <taxon>Lactobacillales</taxon>
        <taxon>Lactobacillaceae</taxon>
        <taxon>Lactobacillus</taxon>
    </lineage>
</organism>
<evidence type="ECO:0000313" key="5">
    <source>
        <dbReference type="Proteomes" id="UP000070346"/>
    </source>
</evidence>
<evidence type="ECO:0000259" key="3">
    <source>
        <dbReference type="Pfam" id="PF10145"/>
    </source>
</evidence>
<reference evidence="4 5" key="1">
    <citation type="submission" date="2016-02" db="EMBL/GenBank/DDBJ databases">
        <title>Complete Genome Sequences of Lactobacillus johnsonii Strain W1.</title>
        <authorList>
            <person name="Sun Y."/>
            <person name="Wu X."/>
        </authorList>
    </citation>
    <scope>NUCLEOTIDE SEQUENCE [LARGE SCALE GENOMIC DNA]</scope>
    <source>
        <strain evidence="4 5">W1</strain>
    </source>
</reference>
<accession>A0A9X0SD10</accession>
<name>A0A9X0SD10_LACJH</name>
<dbReference type="PANTHER" id="PTHR37813:SF1">
    <property type="entry name" value="FELS-2 PROPHAGE PROTEIN"/>
    <property type="match status" value="1"/>
</dbReference>